<keyword evidence="1" id="KW-0812">Transmembrane</keyword>
<evidence type="ECO:0000313" key="4">
    <source>
        <dbReference type="Proteomes" id="UP001282284"/>
    </source>
</evidence>
<gene>
    <name evidence="3" type="ORF">QT711_02015</name>
</gene>
<evidence type="ECO:0000256" key="2">
    <source>
        <dbReference type="SAM" id="SignalP"/>
    </source>
</evidence>
<keyword evidence="2" id="KW-0732">Signal</keyword>
<reference evidence="3 4" key="1">
    <citation type="submission" date="2023-06" db="EMBL/GenBank/DDBJ databases">
        <title>Sporosarcina sp. nov., isolated from Korean traditional fermented seafood 'Jeotgal'.</title>
        <authorList>
            <person name="Yang A.I."/>
            <person name="Shin N.-R."/>
        </authorList>
    </citation>
    <scope>NUCLEOTIDE SEQUENCE [LARGE SCALE GENOMIC DNA]</scope>
    <source>
        <strain evidence="3 4">KCTC13119</strain>
    </source>
</reference>
<keyword evidence="1" id="KW-0472">Membrane</keyword>
<protein>
    <submittedName>
        <fullName evidence="3">Uncharacterized protein</fullName>
    </submittedName>
</protein>
<keyword evidence="4" id="KW-1185">Reference proteome</keyword>
<dbReference type="EMBL" id="JAUBDI010000001">
    <property type="protein sequence ID" value="MDW0111945.1"/>
    <property type="molecule type" value="Genomic_DNA"/>
</dbReference>
<dbReference type="SUPFAM" id="SSF52317">
    <property type="entry name" value="Class I glutamine amidotransferase-like"/>
    <property type="match status" value="1"/>
</dbReference>
<evidence type="ECO:0000313" key="3">
    <source>
        <dbReference type="EMBL" id="MDW0111945.1"/>
    </source>
</evidence>
<proteinExistence type="predicted"/>
<dbReference type="RefSeq" id="WP_317941814.1">
    <property type="nucleotide sequence ID" value="NZ_JAUBDI010000001.1"/>
</dbReference>
<organism evidence="3 4">
    <name type="scientific">Sporosarcina saromensis</name>
    <dbReference type="NCBI Taxonomy" id="359365"/>
    <lineage>
        <taxon>Bacteria</taxon>
        <taxon>Bacillati</taxon>
        <taxon>Bacillota</taxon>
        <taxon>Bacilli</taxon>
        <taxon>Bacillales</taxon>
        <taxon>Caryophanaceae</taxon>
        <taxon>Sporosarcina</taxon>
    </lineage>
</organism>
<dbReference type="Gene3D" id="3.40.50.880">
    <property type="match status" value="1"/>
</dbReference>
<dbReference type="InterPro" id="IPR029062">
    <property type="entry name" value="Class_I_gatase-like"/>
</dbReference>
<accession>A0ABU4G4P7</accession>
<evidence type="ECO:0000256" key="1">
    <source>
        <dbReference type="SAM" id="Phobius"/>
    </source>
</evidence>
<comment type="caution">
    <text evidence="3">The sequence shown here is derived from an EMBL/GenBank/DDBJ whole genome shotgun (WGS) entry which is preliminary data.</text>
</comment>
<name>A0ABU4G4P7_9BACL</name>
<feature type="transmembrane region" description="Helical" evidence="1">
    <location>
        <begin position="403"/>
        <end position="423"/>
    </location>
</feature>
<feature type="chain" id="PRO_5047455330" evidence="2">
    <location>
        <begin position="25"/>
        <end position="806"/>
    </location>
</feature>
<feature type="transmembrane region" description="Helical" evidence="1">
    <location>
        <begin position="374"/>
        <end position="394"/>
    </location>
</feature>
<sequence length="806" mass="89056">MWKKQWAIIAMLLTVCLFLPTVHAAAAPELKVKVSAGFDGKAKYGKGAPILIEVENNGTSTFNGDMVIDTQQTYESGVGEVFPLSIEAGETKTVSFVISKMFDFNMYGLNTKSIYFYEGGWKKGKEIQHKGSQQITVAMYHEDTKIITTFTDNVDRLSAVKGIRLNNTSSTQVIDSTKVASIKLPDEAAGWGPADIIIIDEYPVADLSPSEQESLVNWVRGGGIIVFGGSDHVDAEAGTFAEFLPLKVAENKTISPQVFNDWTKRKGFTEDIQIAKATLNKGATVIHASGSDILAASNQLGKGMVVQTAFSVGDEPFSKVSDATIVWNQILNNVQQSLMVGGSMNYYDQPMDSLRWTIGNANELFPSFKVSAPLIFGIIILYIIIIIPVLYFVLKRKDKREHAWWIIPAISIVVSVFIFAYGAHDRIGKAQIQQTSVFDVNQDGTMTGYFVESILTHKGGDFVFTAPRETILSTFTPYSSGFFGPSQMGTSAHKRAILEKDASSLNLYVRDVGYWDVATVFGQTTLNEVGTFAIDLTVKDKQLTGEITNNFPFPLSDVAIWSGTKQITVGDLGPGETVKVNETLKTSTLIRKQSSNSMYMGYQPAATTDDLMKMRKDSVLSFSGDFMNNQPKPVVIGYTDTKIIPVELEGTKASTDAFTMVSQAFTPNIEFSGAFSVDAEMMTMELLSEVNNMPAHSSGYAGNMYYFDEDVYIQSWHLPKDLLEKAFTWKSMDISKIKKNLYDVSILNIQTNEYEPLESETSLTIDTLDRYLTTDGVVKLKLDFINKQHGNEAQPPMIKLHGEVKK</sequence>
<keyword evidence="1" id="KW-1133">Transmembrane helix</keyword>
<feature type="signal peptide" evidence="2">
    <location>
        <begin position="1"/>
        <end position="24"/>
    </location>
</feature>
<dbReference type="Proteomes" id="UP001282284">
    <property type="component" value="Unassembled WGS sequence"/>
</dbReference>